<dbReference type="EMBL" id="BART01041596">
    <property type="protein sequence ID" value="GAH27306.1"/>
    <property type="molecule type" value="Genomic_DNA"/>
</dbReference>
<feature type="non-terminal residue" evidence="1">
    <location>
        <position position="59"/>
    </location>
</feature>
<protein>
    <submittedName>
        <fullName evidence="1">Uncharacterized protein</fullName>
    </submittedName>
</protein>
<proteinExistence type="predicted"/>
<reference evidence="1" key="1">
    <citation type="journal article" date="2014" name="Front. Microbiol.">
        <title>High frequency of phylogenetically diverse reductive dehalogenase-homologous genes in deep subseafloor sedimentary metagenomes.</title>
        <authorList>
            <person name="Kawai M."/>
            <person name="Futagami T."/>
            <person name="Toyoda A."/>
            <person name="Takaki Y."/>
            <person name="Nishi S."/>
            <person name="Hori S."/>
            <person name="Arai W."/>
            <person name="Tsubouchi T."/>
            <person name="Morono Y."/>
            <person name="Uchiyama I."/>
            <person name="Ito T."/>
            <person name="Fujiyama A."/>
            <person name="Inagaki F."/>
            <person name="Takami H."/>
        </authorList>
    </citation>
    <scope>NUCLEOTIDE SEQUENCE</scope>
    <source>
        <strain evidence="1">Expedition CK06-06</strain>
    </source>
</reference>
<gene>
    <name evidence="1" type="ORF">S01H4_66816</name>
</gene>
<comment type="caution">
    <text evidence="1">The sequence shown here is derived from an EMBL/GenBank/DDBJ whole genome shotgun (WGS) entry which is preliminary data.</text>
</comment>
<dbReference type="AlphaFoldDB" id="X1E200"/>
<sequence>IVFDIDTFDFKEDPQSHYWPDSLTVCPKDPLKISEEFYSAGEVEFLVGEYLRGEDVMFE</sequence>
<feature type="non-terminal residue" evidence="1">
    <location>
        <position position="1"/>
    </location>
</feature>
<name>X1E200_9ZZZZ</name>
<organism evidence="1">
    <name type="scientific">marine sediment metagenome</name>
    <dbReference type="NCBI Taxonomy" id="412755"/>
    <lineage>
        <taxon>unclassified sequences</taxon>
        <taxon>metagenomes</taxon>
        <taxon>ecological metagenomes</taxon>
    </lineage>
</organism>
<accession>X1E200</accession>
<evidence type="ECO:0000313" key="1">
    <source>
        <dbReference type="EMBL" id="GAH27306.1"/>
    </source>
</evidence>